<feature type="compositionally biased region" description="Low complexity" evidence="1">
    <location>
        <begin position="1"/>
        <end position="14"/>
    </location>
</feature>
<dbReference type="OrthoDB" id="411630at2759"/>
<dbReference type="Proteomes" id="UP000786811">
    <property type="component" value="Unassembled WGS sequence"/>
</dbReference>
<gene>
    <name evidence="2" type="ORF">HICCMSTLAB_LOCUS849</name>
</gene>
<evidence type="ECO:0000256" key="1">
    <source>
        <dbReference type="SAM" id="MobiDB-lite"/>
    </source>
</evidence>
<reference evidence="2" key="1">
    <citation type="submission" date="2021-04" db="EMBL/GenBank/DDBJ databases">
        <authorList>
            <person name="Chebbi M.A.C M."/>
        </authorList>
    </citation>
    <scope>NUCLEOTIDE SEQUENCE</scope>
</reference>
<organism evidence="2 3">
    <name type="scientific">Cotesia congregata</name>
    <name type="common">Parasitoid wasp</name>
    <name type="synonym">Apanteles congregatus</name>
    <dbReference type="NCBI Taxonomy" id="51543"/>
    <lineage>
        <taxon>Eukaryota</taxon>
        <taxon>Metazoa</taxon>
        <taxon>Ecdysozoa</taxon>
        <taxon>Arthropoda</taxon>
        <taxon>Hexapoda</taxon>
        <taxon>Insecta</taxon>
        <taxon>Pterygota</taxon>
        <taxon>Neoptera</taxon>
        <taxon>Endopterygota</taxon>
        <taxon>Hymenoptera</taxon>
        <taxon>Apocrita</taxon>
        <taxon>Ichneumonoidea</taxon>
        <taxon>Braconidae</taxon>
        <taxon>Microgastrinae</taxon>
        <taxon>Cotesia</taxon>
    </lineage>
</organism>
<feature type="region of interest" description="Disordered" evidence="1">
    <location>
        <begin position="166"/>
        <end position="199"/>
    </location>
</feature>
<feature type="region of interest" description="Disordered" evidence="1">
    <location>
        <begin position="1"/>
        <end position="51"/>
    </location>
</feature>
<name>A0A8J2EIR4_COTCN</name>
<dbReference type="EMBL" id="CAJNRD030001114">
    <property type="protein sequence ID" value="CAG5074077.1"/>
    <property type="molecule type" value="Genomic_DNA"/>
</dbReference>
<evidence type="ECO:0000313" key="3">
    <source>
        <dbReference type="Proteomes" id="UP000786811"/>
    </source>
</evidence>
<sequence>MELSAAENSSSNELKGSRSDVQVEIESLPKSSSKRRLTMSDHRKRHPHNFQPSQPAWSITLLILLLLPINCHRKTVALAQESTPQLANNNHNIINNNNNNNSNYNKSLDVSTSRLISNSTDNYQGILVFELDAKDSPIIQESHPESEPTIIPECASRIGCLYDDNKSPSDSELGNSTLNPIESLKIPPQTKNHSKISRNNNYNNKLKLLRKQHVGRSRNESFEHDKLEVTILGLFELSTGNEPRHEGLTELAAAQLAIDRVNQMDMLDNFRLRLIHNDTKSDLDGVRLVLHIEHTTKADTSNQAYWMLMGYTLQLCFNFGIRVRVYNQISPVI</sequence>
<protein>
    <submittedName>
        <fullName evidence="2">Uncharacterized protein</fullName>
    </submittedName>
</protein>
<dbReference type="InterPro" id="IPR028082">
    <property type="entry name" value="Peripla_BP_I"/>
</dbReference>
<dbReference type="AlphaFoldDB" id="A0A8J2EIR4"/>
<keyword evidence="3" id="KW-1185">Reference proteome</keyword>
<proteinExistence type="predicted"/>
<feature type="compositionally biased region" description="Polar residues" evidence="1">
    <location>
        <begin position="170"/>
        <end position="180"/>
    </location>
</feature>
<evidence type="ECO:0000313" key="2">
    <source>
        <dbReference type="EMBL" id="CAG5074077.1"/>
    </source>
</evidence>
<feature type="compositionally biased region" description="Basic residues" evidence="1">
    <location>
        <begin position="32"/>
        <end position="48"/>
    </location>
</feature>
<accession>A0A8J2EIR4</accession>
<comment type="caution">
    <text evidence="2">The sequence shown here is derived from an EMBL/GenBank/DDBJ whole genome shotgun (WGS) entry which is preliminary data.</text>
</comment>
<dbReference type="Gene3D" id="3.40.50.2300">
    <property type="match status" value="1"/>
</dbReference>
<dbReference type="SUPFAM" id="SSF53822">
    <property type="entry name" value="Periplasmic binding protein-like I"/>
    <property type="match status" value="1"/>
</dbReference>